<reference evidence="1" key="1">
    <citation type="submission" date="2024-02" db="EMBL/GenBank/DDBJ databases">
        <authorList>
            <consortium name="ELIXIR-Norway"/>
            <consortium name="Elixir Norway"/>
        </authorList>
    </citation>
    <scope>NUCLEOTIDE SEQUENCE</scope>
</reference>
<dbReference type="Proteomes" id="UP001497512">
    <property type="component" value="Chromosome 11"/>
</dbReference>
<name>A0ABP0TGQ1_9BRYO</name>
<gene>
    <name evidence="1" type="ORF">CSSPTR1EN2_LOCUS3057</name>
</gene>
<dbReference type="EMBL" id="OZ019903">
    <property type="protein sequence ID" value="CAK9195667.1"/>
    <property type="molecule type" value="Genomic_DNA"/>
</dbReference>
<proteinExistence type="predicted"/>
<evidence type="ECO:0000313" key="1">
    <source>
        <dbReference type="EMBL" id="CAK9195667.1"/>
    </source>
</evidence>
<evidence type="ECO:0000313" key="2">
    <source>
        <dbReference type="Proteomes" id="UP001497512"/>
    </source>
</evidence>
<keyword evidence="2" id="KW-1185">Reference proteome</keyword>
<sequence>MAHHILSSSVSLAPSSLPFVTRSAASPAPALGFAAHRDSSSSPSRKCLGEFCSGFQLFRSSSNGRARAVAVASEQQPKLVSTNLDPGPIMLLVENVLLPLDAMRRCSSCASAPGSSFVAATVL</sequence>
<organism evidence="1 2">
    <name type="scientific">Sphagnum troendelagicum</name>
    <dbReference type="NCBI Taxonomy" id="128251"/>
    <lineage>
        <taxon>Eukaryota</taxon>
        <taxon>Viridiplantae</taxon>
        <taxon>Streptophyta</taxon>
        <taxon>Embryophyta</taxon>
        <taxon>Bryophyta</taxon>
        <taxon>Sphagnophytina</taxon>
        <taxon>Sphagnopsida</taxon>
        <taxon>Sphagnales</taxon>
        <taxon>Sphagnaceae</taxon>
        <taxon>Sphagnum</taxon>
    </lineage>
</organism>
<protein>
    <submittedName>
        <fullName evidence="1">Uncharacterized protein</fullName>
    </submittedName>
</protein>
<accession>A0ABP0TGQ1</accession>